<dbReference type="PANTHER" id="PTHR28457:SF3">
    <property type="entry name" value="CILIARY-ASSOCIATED CALCIUM-BINDING COILED-COIL PROTEIN 1"/>
    <property type="match status" value="1"/>
</dbReference>
<dbReference type="Pfam" id="PF14769">
    <property type="entry name" value="CLAMP"/>
    <property type="match status" value="1"/>
</dbReference>
<dbReference type="EMBL" id="CH473988">
    <property type="protein sequence ID" value="EDL97310.1"/>
    <property type="molecule type" value="Genomic_DNA"/>
</dbReference>
<dbReference type="InterPro" id="IPR032727">
    <property type="entry name" value="CLAMP"/>
</dbReference>
<proteinExistence type="predicted"/>
<name>A6JKU4_RAT</name>
<reference evidence="2" key="2">
    <citation type="submission" date="2005-07" db="EMBL/GenBank/DDBJ databases">
        <authorList>
            <person name="Mural R.J."/>
            <person name="Li P.W."/>
            <person name="Adams M.D."/>
            <person name="Amanatides P.G."/>
            <person name="Baden-Tillson H."/>
            <person name="Barnstead M."/>
            <person name="Chin S.H."/>
            <person name="Dew I."/>
            <person name="Evans C.A."/>
            <person name="Ferriera S."/>
            <person name="Flanigan M."/>
            <person name="Fosler C."/>
            <person name="Glodek A."/>
            <person name="Gu Z."/>
            <person name="Holt R.A."/>
            <person name="Jennings D."/>
            <person name="Kraft C.L."/>
            <person name="Lu F."/>
            <person name="Nguyen T."/>
            <person name="Nusskern D.R."/>
            <person name="Pfannkoch C.M."/>
            <person name="Sitter C."/>
            <person name="Sutton G.G."/>
            <person name="Venter J.C."/>
            <person name="Wang Z."/>
            <person name="Woodage T."/>
            <person name="Zheng X.H."/>
            <person name="Zhong F."/>
        </authorList>
    </citation>
    <scope>NUCLEOTIDE SEQUENCE</scope>
    <source>
        <strain evidence="2">BN</strain>
    </source>
</reference>
<dbReference type="CTD" id="219621"/>
<feature type="region of interest" description="Disordered" evidence="1">
    <location>
        <begin position="1"/>
        <end position="35"/>
    </location>
</feature>
<dbReference type="RefSeq" id="NP_001128048.1">
    <property type="nucleotide sequence ID" value="NM_001134576.1"/>
</dbReference>
<protein>
    <submittedName>
        <fullName evidence="2">Similar to RIKEN cDNA 1700040L02 (Predicted)</fullName>
    </submittedName>
</protein>
<dbReference type="AGR" id="RGD:1306739"/>
<dbReference type="PANTHER" id="PTHR28457">
    <property type="entry name" value="COILED-COIL DOMAIN-CONTAINING PROTEIN 189"/>
    <property type="match status" value="1"/>
</dbReference>
<dbReference type="Proteomes" id="UP000234681">
    <property type="component" value="Chromosome 20"/>
</dbReference>
<gene>
    <name evidence="3" type="primary">Cabcoco1</name>
    <name evidence="2" type="synonym">RGD1306739_predicted</name>
    <name evidence="2" type="ORF">rCG_60779</name>
</gene>
<organism evidence="2">
    <name type="scientific">Rattus norvegicus</name>
    <name type="common">Rat</name>
    <dbReference type="NCBI Taxonomy" id="10116"/>
    <lineage>
        <taxon>Eukaryota</taxon>
        <taxon>Metazoa</taxon>
        <taxon>Chordata</taxon>
        <taxon>Craniata</taxon>
        <taxon>Vertebrata</taxon>
        <taxon>Euteleostomi</taxon>
        <taxon>Mammalia</taxon>
        <taxon>Eutheria</taxon>
        <taxon>Euarchontoglires</taxon>
        <taxon>Glires</taxon>
        <taxon>Rodentia</taxon>
        <taxon>Myomorpha</taxon>
        <taxon>Muroidea</taxon>
        <taxon>Muridae</taxon>
        <taxon>Murinae</taxon>
        <taxon>Rattus</taxon>
    </lineage>
</organism>
<dbReference type="OrthoDB" id="2126027at2759"/>
<dbReference type="AlphaFoldDB" id="A6JKU4"/>
<feature type="region of interest" description="Disordered" evidence="1">
    <location>
        <begin position="241"/>
        <end position="261"/>
    </location>
</feature>
<evidence type="ECO:0000313" key="2">
    <source>
        <dbReference type="EMBL" id="EDL97310.1"/>
    </source>
</evidence>
<sequence>MRASSRENVAGSSIGLTSWGPTTPGVTPAGSTTDSEKNIEFQENERILSPDILTTNQIIDLLGEEDVEKIQEKMGTFLNFKNLQTSLRDAILLDYYVAGFCWAKGMNFSIDQYSKFMTLLDMLLQNLQTLHMSLEDSIKWLGEVMAEIGPNHSQKNKNFHIFNVKEANAIIDYLKISLFQHYRLYEFLFYSAREEIVIGTEQTIEAVKPADHPFPAPLEEGISLSMYSAFIEPLPTLDTEQKGLDQEQGPQESLLESEMGEEDPLGGFTIDDVKLALARVTDEVLISIQNEINEKLQVQEESFNARIEKLKKA</sequence>
<reference evidence="2" key="1">
    <citation type="journal article" date="2005" name="Genome Res.">
        <title>Gene and alternative splicing annotation with AIR.</title>
        <authorList>
            <person name="Florea L."/>
            <person name="Di Francesco V."/>
            <person name="Miller J."/>
            <person name="Turner R."/>
            <person name="Yao A."/>
            <person name="Harris M."/>
            <person name="Walenz B."/>
            <person name="Mobarry C."/>
            <person name="Merkulov G.V."/>
            <person name="Charlab R."/>
            <person name="Dew I."/>
            <person name="Deng Z."/>
            <person name="Istrail S."/>
            <person name="Li P."/>
            <person name="Sutton G."/>
        </authorList>
    </citation>
    <scope>NUCLEOTIDE SEQUENCE</scope>
    <source>
        <strain evidence="2">BN</strain>
    </source>
</reference>
<evidence type="ECO:0000313" key="3">
    <source>
        <dbReference type="RGD" id="1306739"/>
    </source>
</evidence>
<dbReference type="KEGG" id="rno:361834"/>
<feature type="compositionally biased region" description="Polar residues" evidence="1">
    <location>
        <begin position="1"/>
        <end position="33"/>
    </location>
</feature>
<accession>A6JKU4</accession>
<dbReference type="RGD" id="1306739">
    <property type="gene designation" value="Cabcoco1"/>
</dbReference>
<evidence type="ECO:0000256" key="1">
    <source>
        <dbReference type="SAM" id="MobiDB-lite"/>
    </source>
</evidence>
<dbReference type="GeneID" id="361834"/>